<dbReference type="PROSITE" id="PS50010">
    <property type="entry name" value="DH_2"/>
    <property type="match status" value="1"/>
</dbReference>
<reference evidence="8 9" key="1">
    <citation type="submission" date="2021-06" db="EMBL/GenBank/DDBJ databases">
        <title>Chromosome-level genome assembly of the red-tail catfish (Hemibagrus wyckioides).</title>
        <authorList>
            <person name="Shao F."/>
        </authorList>
    </citation>
    <scope>NUCLEOTIDE SEQUENCE [LARGE SCALE GENOMIC DNA]</scope>
    <source>
        <strain evidence="8">EC202008001</strain>
        <tissue evidence="8">Blood</tissue>
    </source>
</reference>
<feature type="compositionally biased region" description="Polar residues" evidence="4">
    <location>
        <begin position="149"/>
        <end position="158"/>
    </location>
</feature>
<dbReference type="InterPro" id="IPR047270">
    <property type="entry name" value="PH_ephexin"/>
</dbReference>
<evidence type="ECO:0000256" key="1">
    <source>
        <dbReference type="ARBA" id="ARBA00022443"/>
    </source>
</evidence>
<dbReference type="InterPro" id="IPR036028">
    <property type="entry name" value="SH3-like_dom_sf"/>
</dbReference>
<dbReference type="SMART" id="SM00325">
    <property type="entry name" value="RhoGEF"/>
    <property type="match status" value="1"/>
</dbReference>
<dbReference type="SMART" id="SM00326">
    <property type="entry name" value="SH3"/>
    <property type="match status" value="1"/>
</dbReference>
<feature type="compositionally biased region" description="Low complexity" evidence="4">
    <location>
        <begin position="197"/>
        <end position="225"/>
    </location>
</feature>
<feature type="domain" description="PH" evidence="6">
    <location>
        <begin position="691"/>
        <end position="808"/>
    </location>
</feature>
<name>A0A9D3SQH3_9TELE</name>
<keyword evidence="1 3" id="KW-0728">SH3 domain</keyword>
<dbReference type="EMBL" id="JAHKSW010000004">
    <property type="protein sequence ID" value="KAG7333486.1"/>
    <property type="molecule type" value="Genomic_DNA"/>
</dbReference>
<feature type="compositionally biased region" description="Polar residues" evidence="4">
    <location>
        <begin position="175"/>
        <end position="196"/>
    </location>
</feature>
<feature type="region of interest" description="Disordered" evidence="4">
    <location>
        <begin position="285"/>
        <end position="340"/>
    </location>
</feature>
<evidence type="ECO:0000256" key="3">
    <source>
        <dbReference type="PROSITE-ProRule" id="PRU00192"/>
    </source>
</evidence>
<evidence type="ECO:0008006" key="10">
    <source>
        <dbReference type="Google" id="ProtNLM"/>
    </source>
</evidence>
<evidence type="ECO:0000313" key="8">
    <source>
        <dbReference type="EMBL" id="KAG7333486.1"/>
    </source>
</evidence>
<feature type="domain" description="SH3" evidence="5">
    <location>
        <begin position="816"/>
        <end position="877"/>
    </location>
</feature>
<dbReference type="PROSITE" id="PS50002">
    <property type="entry name" value="SH3"/>
    <property type="match status" value="1"/>
</dbReference>
<evidence type="ECO:0000259" key="7">
    <source>
        <dbReference type="PROSITE" id="PS50010"/>
    </source>
</evidence>
<dbReference type="Proteomes" id="UP000824219">
    <property type="component" value="Linkage Group LG04"/>
</dbReference>
<evidence type="ECO:0000313" key="9">
    <source>
        <dbReference type="Proteomes" id="UP000824219"/>
    </source>
</evidence>
<dbReference type="OrthoDB" id="27593at2759"/>
<feature type="region of interest" description="Disordered" evidence="4">
    <location>
        <begin position="114"/>
        <end position="265"/>
    </location>
</feature>
<dbReference type="InterPro" id="IPR001849">
    <property type="entry name" value="PH_domain"/>
</dbReference>
<protein>
    <recommendedName>
        <fullName evidence="10">Rho guanine nucleotide exchange factor 26</fullName>
    </recommendedName>
</protein>
<feature type="domain" description="DH" evidence="7">
    <location>
        <begin position="465"/>
        <end position="649"/>
    </location>
</feature>
<dbReference type="PANTHER" id="PTHR12845:SF4">
    <property type="entry name" value="RHO GUANINE NUCLEOTIDE EXCHANGE FACTOR 26"/>
    <property type="match status" value="1"/>
</dbReference>
<evidence type="ECO:0000259" key="6">
    <source>
        <dbReference type="PROSITE" id="PS50003"/>
    </source>
</evidence>
<dbReference type="SUPFAM" id="SSF48065">
    <property type="entry name" value="DBL homology domain (DH-domain)"/>
    <property type="match status" value="1"/>
</dbReference>
<organism evidence="8 9">
    <name type="scientific">Hemibagrus wyckioides</name>
    <dbReference type="NCBI Taxonomy" id="337641"/>
    <lineage>
        <taxon>Eukaryota</taxon>
        <taxon>Metazoa</taxon>
        <taxon>Chordata</taxon>
        <taxon>Craniata</taxon>
        <taxon>Vertebrata</taxon>
        <taxon>Euteleostomi</taxon>
        <taxon>Actinopterygii</taxon>
        <taxon>Neopterygii</taxon>
        <taxon>Teleostei</taxon>
        <taxon>Ostariophysi</taxon>
        <taxon>Siluriformes</taxon>
        <taxon>Bagridae</taxon>
        <taxon>Hemibagrus</taxon>
    </lineage>
</organism>
<dbReference type="SMART" id="SM00233">
    <property type="entry name" value="PH"/>
    <property type="match status" value="1"/>
</dbReference>
<dbReference type="InterPro" id="IPR035797">
    <property type="entry name" value="ARHGEF16/ARHGEF26_SH3"/>
</dbReference>
<dbReference type="InterPro" id="IPR011993">
    <property type="entry name" value="PH-like_dom_sf"/>
</dbReference>
<dbReference type="FunFam" id="1.20.900.10:FF:000007">
    <property type="entry name" value="rho guanine nucleotide exchange factor 19"/>
    <property type="match status" value="1"/>
</dbReference>
<feature type="compositionally biased region" description="Polar residues" evidence="4">
    <location>
        <begin position="226"/>
        <end position="239"/>
    </location>
</feature>
<dbReference type="Pfam" id="PF00018">
    <property type="entry name" value="SH3_1"/>
    <property type="match status" value="1"/>
</dbReference>
<sequence>MDFSNEVDLSNNNIIAPLWKKRATDQVLNGNLKPKPRPLSHQIDGVLMTDFPVEDKCSFTLTQPAEKIPTPQGTMVVKHVLNKPAHKTRVVRSISIGHLSSGRFSLARFRSENNNASVDSNQATKTTKTNGLSKKETKRDRDPLKRLSNPFTLISQREQIVFADSSPKSDRRTPQKSGSPSQNTPSQHSSPVTLRNSLSPSSSMSSTRSLSSCSSSSSSVPSTPSEPFTPQSLSPSEGSMVTPVLRQSSSSSQGSEVKSPLPSTVLSTHSPVALKMGTQQLIPHNLASEKRLGKTSQTGGSTDPSKRSLRARSMVESGSYFSSNKNVEDAEGDDAPGLFRRGLRSTSYRRAVVSGVELDVPNLLKEVTEVKEGPRSPRPFKSKSGGKKKKLQTQRTFDSEEDEVLYQNYQEKALHNDSDEDAESRQPKADENIVVQYRPIRTSWSQLSVVKKSGACERLSQEERKRQEAIFEVISSEHSYLHSLMILVRLFKDSPELSDTMTKTDHHHLFSNIVDVCEASKKFFKELEDRHQQNIVIDDISDIVIRHAQTNFEPYVTYCSNEVYQQRTFQRLANKSPTFKEVLSRIEAEPDCRNLPMISFLILPMQRVTRLPLLMDTICQKTPKDSPQYEACKKALQSVSKLVRKCNEGARTMERTEMMYTINSQLEFKIKPFPLVSSSRWMVKRGELTAYVEESGIFSKKTTRHQVYFFLFNDVLIVTRKKSEESYTVIDYALRDQIWVGPCQPEDLSLSPTRTTAGMLTSRQGGASHLFRLNFRSNHSGDKVPMILGAELLNERARWISALGHSNNEKRNADRTNSMQVEVIRTYTARQPDELSLQVADVVIVSQTVDDGWYEGERLRDGERGWFLAECAQPITCQATIEKNMQRMDRLQGLETNV</sequence>
<keyword evidence="2" id="KW-0344">Guanine-nucleotide releasing factor</keyword>
<feature type="compositionally biased region" description="Basic and acidic residues" evidence="4">
    <location>
        <begin position="133"/>
        <end position="145"/>
    </location>
</feature>
<dbReference type="CDD" id="cd00160">
    <property type="entry name" value="RhoGEF"/>
    <property type="match status" value="1"/>
</dbReference>
<dbReference type="GO" id="GO:0005085">
    <property type="term" value="F:guanyl-nucleotide exchange factor activity"/>
    <property type="evidence" value="ECO:0007669"/>
    <property type="project" value="UniProtKB-KW"/>
</dbReference>
<feature type="region of interest" description="Disordered" evidence="4">
    <location>
        <begin position="369"/>
        <end position="402"/>
    </location>
</feature>
<gene>
    <name evidence="8" type="ORF">KOW79_003621</name>
</gene>
<dbReference type="Pfam" id="PF00621">
    <property type="entry name" value="RhoGEF"/>
    <property type="match status" value="1"/>
</dbReference>
<keyword evidence="9" id="KW-1185">Reference proteome</keyword>
<dbReference type="InterPro" id="IPR047271">
    <property type="entry name" value="Ephexin-like"/>
</dbReference>
<dbReference type="Gene3D" id="1.20.900.10">
    <property type="entry name" value="Dbl homology (DH) domain"/>
    <property type="match status" value="1"/>
</dbReference>
<feature type="compositionally biased region" description="Basic residues" evidence="4">
    <location>
        <begin position="378"/>
        <end position="392"/>
    </location>
</feature>
<dbReference type="Gene3D" id="2.30.30.40">
    <property type="entry name" value="SH3 Domains"/>
    <property type="match status" value="1"/>
</dbReference>
<dbReference type="SUPFAM" id="SSF50044">
    <property type="entry name" value="SH3-domain"/>
    <property type="match status" value="1"/>
</dbReference>
<comment type="caution">
    <text evidence="8">The sequence shown here is derived from an EMBL/GenBank/DDBJ whole genome shotgun (WGS) entry which is preliminary data.</text>
</comment>
<proteinExistence type="predicted"/>
<evidence type="ECO:0000259" key="5">
    <source>
        <dbReference type="PROSITE" id="PS50002"/>
    </source>
</evidence>
<dbReference type="Gene3D" id="2.30.29.30">
    <property type="entry name" value="Pleckstrin-homology domain (PH domain)/Phosphotyrosine-binding domain (PTB)"/>
    <property type="match status" value="1"/>
</dbReference>
<evidence type="ECO:0000256" key="2">
    <source>
        <dbReference type="ARBA" id="ARBA00022658"/>
    </source>
</evidence>
<dbReference type="InterPro" id="IPR000219">
    <property type="entry name" value="DH_dom"/>
</dbReference>
<feature type="compositionally biased region" description="Polar residues" evidence="4">
    <location>
        <begin position="114"/>
        <end position="132"/>
    </location>
</feature>
<dbReference type="CDD" id="cd11938">
    <property type="entry name" value="SH3_ARHGEF16_26"/>
    <property type="match status" value="1"/>
</dbReference>
<dbReference type="CDD" id="cd01221">
    <property type="entry name" value="PH_ephexin"/>
    <property type="match status" value="1"/>
</dbReference>
<feature type="compositionally biased region" description="Polar residues" evidence="4">
    <location>
        <begin position="294"/>
        <end position="303"/>
    </location>
</feature>
<accession>A0A9D3SQH3</accession>
<dbReference type="AlphaFoldDB" id="A0A9D3SQH3"/>
<dbReference type="PANTHER" id="PTHR12845">
    <property type="entry name" value="GUANINE NUCLEOTIDE EXCHANGE FACTOR"/>
    <property type="match status" value="1"/>
</dbReference>
<dbReference type="InterPro" id="IPR035899">
    <property type="entry name" value="DBL_dom_sf"/>
</dbReference>
<dbReference type="SUPFAM" id="SSF50729">
    <property type="entry name" value="PH domain-like"/>
    <property type="match status" value="1"/>
</dbReference>
<evidence type="ECO:0000256" key="4">
    <source>
        <dbReference type="SAM" id="MobiDB-lite"/>
    </source>
</evidence>
<dbReference type="InterPro" id="IPR001452">
    <property type="entry name" value="SH3_domain"/>
</dbReference>
<dbReference type="PROSITE" id="PS50003">
    <property type="entry name" value="PH_DOMAIN"/>
    <property type="match status" value="1"/>
</dbReference>